<dbReference type="EMBL" id="CP000124">
    <property type="protein sequence ID" value="ABA48922.1"/>
    <property type="molecule type" value="Genomic_DNA"/>
</dbReference>
<evidence type="ECO:0000313" key="2">
    <source>
        <dbReference type="EMBL" id="ABA48922.1"/>
    </source>
</evidence>
<evidence type="ECO:0000256" key="1">
    <source>
        <dbReference type="SAM" id="MobiDB-lite"/>
    </source>
</evidence>
<dbReference type="KEGG" id="bpm:BURPS1710b_1257"/>
<gene>
    <name evidence="2" type="ordered locus">BURPS1710b_1257</name>
</gene>
<dbReference type="Proteomes" id="UP000002700">
    <property type="component" value="Chromosome I"/>
</dbReference>
<feature type="compositionally biased region" description="Low complexity" evidence="1">
    <location>
        <begin position="68"/>
        <end position="79"/>
    </location>
</feature>
<feature type="region of interest" description="Disordered" evidence="1">
    <location>
        <begin position="1"/>
        <end position="81"/>
    </location>
</feature>
<feature type="compositionally biased region" description="Basic and acidic residues" evidence="1">
    <location>
        <begin position="126"/>
        <end position="135"/>
    </location>
</feature>
<feature type="compositionally biased region" description="Polar residues" evidence="1">
    <location>
        <begin position="1"/>
        <end position="14"/>
    </location>
</feature>
<accession>Q3JUT4</accession>
<dbReference type="EnsemblBacteria" id="ABA48922">
    <property type="protein sequence ID" value="ABA48922"/>
    <property type="gene ID" value="BURPS1710b_1257"/>
</dbReference>
<dbReference type="AlphaFoldDB" id="Q3JUT4"/>
<name>Q3JUT4_BURP1</name>
<sequence>MRSVSAVSTSSAENGSSIRSSVGSTTSARAKPTRWRMPPDSSRGYAFSKPSRPIRSIAASARSRRSRAPTPSASSPASTFCSTVSHGNSAKVWNTIATPSAGPDSGLPRYVTSPPVGSISPAMIRRSVDLPEPERPSSPTISPSRSDRFAPSSTSSSPCVLLKPRLTFSTRRISSPTRGGAGGVWTGALTAFGFCIAFRSRSVSIG</sequence>
<feature type="region of interest" description="Disordered" evidence="1">
    <location>
        <begin position="125"/>
        <end position="157"/>
    </location>
</feature>
<reference evidence="2 3" key="1">
    <citation type="submission" date="2005-09" db="EMBL/GenBank/DDBJ databases">
        <authorList>
            <person name="Woods D.E."/>
            <person name="Nierman W.C."/>
        </authorList>
    </citation>
    <scope>NUCLEOTIDE SEQUENCE [LARGE SCALE GENOMIC DNA]</scope>
    <source>
        <strain evidence="2 3">1710b</strain>
    </source>
</reference>
<dbReference type="HOGENOM" id="CLU_113283_0_0_4"/>
<dbReference type="AntiFam" id="ANF00062">
    <property type="entry name" value="Shadow ORF (opposite ABC transporter protein)"/>
</dbReference>
<evidence type="ECO:0000313" key="3">
    <source>
        <dbReference type="Proteomes" id="UP000002700"/>
    </source>
</evidence>
<feature type="compositionally biased region" description="Low complexity" evidence="1">
    <location>
        <begin position="50"/>
        <end position="61"/>
    </location>
</feature>
<proteinExistence type="predicted"/>
<organism evidence="2 3">
    <name type="scientific">Burkholderia pseudomallei (strain 1710b)</name>
    <dbReference type="NCBI Taxonomy" id="320372"/>
    <lineage>
        <taxon>Bacteria</taxon>
        <taxon>Pseudomonadati</taxon>
        <taxon>Pseudomonadota</taxon>
        <taxon>Betaproteobacteria</taxon>
        <taxon>Burkholderiales</taxon>
        <taxon>Burkholderiaceae</taxon>
        <taxon>Burkholderia</taxon>
        <taxon>pseudomallei group</taxon>
    </lineage>
</organism>
<protein>
    <submittedName>
        <fullName evidence="2">Uncharacterized protein</fullName>
    </submittedName>
</protein>
<feature type="compositionally biased region" description="Low complexity" evidence="1">
    <location>
        <begin position="15"/>
        <end position="27"/>
    </location>
</feature>